<accession>A0A4Y9A8F9</accession>
<protein>
    <recommendedName>
        <fullName evidence="1">RNA polymerase sigma-70 region 2 domain-containing protein</fullName>
    </recommendedName>
</protein>
<evidence type="ECO:0000313" key="2">
    <source>
        <dbReference type="EMBL" id="TFJ92118.1"/>
    </source>
</evidence>
<dbReference type="GO" id="GO:0006352">
    <property type="term" value="P:DNA-templated transcription initiation"/>
    <property type="evidence" value="ECO:0007669"/>
    <property type="project" value="InterPro"/>
</dbReference>
<dbReference type="Gene3D" id="1.10.1740.10">
    <property type="match status" value="1"/>
</dbReference>
<evidence type="ECO:0000313" key="3">
    <source>
        <dbReference type="Proteomes" id="UP000298484"/>
    </source>
</evidence>
<dbReference type="EMBL" id="SRHY01000029">
    <property type="protein sequence ID" value="TFJ92118.1"/>
    <property type="molecule type" value="Genomic_DNA"/>
</dbReference>
<dbReference type="InterPro" id="IPR007627">
    <property type="entry name" value="RNA_pol_sigma70_r2"/>
</dbReference>
<name>A0A4Y9A8F9_9BACI</name>
<dbReference type="OrthoDB" id="2973299at2"/>
<feature type="domain" description="RNA polymerase sigma-70 region 2" evidence="1">
    <location>
        <begin position="35"/>
        <end position="78"/>
    </location>
</feature>
<comment type="caution">
    <text evidence="2">The sequence shown here is derived from an EMBL/GenBank/DDBJ whole genome shotgun (WGS) entry which is preliminary data.</text>
</comment>
<dbReference type="GO" id="GO:0003700">
    <property type="term" value="F:DNA-binding transcription factor activity"/>
    <property type="evidence" value="ECO:0007669"/>
    <property type="project" value="InterPro"/>
</dbReference>
<dbReference type="Pfam" id="PF04542">
    <property type="entry name" value="Sigma70_r2"/>
    <property type="match status" value="1"/>
</dbReference>
<dbReference type="RefSeq" id="WP_135110820.1">
    <property type="nucleotide sequence ID" value="NZ_SRHY01000029.1"/>
</dbReference>
<sequence length="82" mass="9894">MDNRITFEEISEQNKLRNNYHIHKLNIPNPHQAFFQEGLVAMWQAYESYQPDQGKGDPMATYFNDMTRNRMIDTIRRRYPAE</sequence>
<proteinExistence type="predicted"/>
<dbReference type="InterPro" id="IPR013325">
    <property type="entry name" value="RNA_pol_sigma_r2"/>
</dbReference>
<dbReference type="SUPFAM" id="SSF88946">
    <property type="entry name" value="Sigma2 domain of RNA polymerase sigma factors"/>
    <property type="match status" value="1"/>
</dbReference>
<organism evidence="2 3">
    <name type="scientific">Lentibacillus salicampi</name>
    <dbReference type="NCBI Taxonomy" id="175306"/>
    <lineage>
        <taxon>Bacteria</taxon>
        <taxon>Bacillati</taxon>
        <taxon>Bacillota</taxon>
        <taxon>Bacilli</taxon>
        <taxon>Bacillales</taxon>
        <taxon>Bacillaceae</taxon>
        <taxon>Lentibacillus</taxon>
    </lineage>
</organism>
<reference evidence="2 3" key="1">
    <citation type="submission" date="2019-03" db="EMBL/GenBank/DDBJ databases">
        <title>Genome sequence of Lentibacillus salicampi ATCC BAA-719.</title>
        <authorList>
            <person name="Maclea K.S."/>
            <person name="Simoes Junior M."/>
        </authorList>
    </citation>
    <scope>NUCLEOTIDE SEQUENCE [LARGE SCALE GENOMIC DNA]</scope>
    <source>
        <strain evidence="2 3">ATCC BAA-719</strain>
    </source>
</reference>
<dbReference type="Proteomes" id="UP000298484">
    <property type="component" value="Unassembled WGS sequence"/>
</dbReference>
<gene>
    <name evidence="2" type="ORF">E4U82_14145</name>
</gene>
<keyword evidence="3" id="KW-1185">Reference proteome</keyword>
<dbReference type="AlphaFoldDB" id="A0A4Y9A8F9"/>
<evidence type="ECO:0000259" key="1">
    <source>
        <dbReference type="Pfam" id="PF04542"/>
    </source>
</evidence>